<evidence type="ECO:0000256" key="8">
    <source>
        <dbReference type="ARBA" id="ARBA00037904"/>
    </source>
</evidence>
<accession>A0A6C0P031</accession>
<dbReference type="GO" id="GO:0005886">
    <property type="term" value="C:plasma membrane"/>
    <property type="evidence" value="ECO:0007669"/>
    <property type="project" value="UniProtKB-SubCell"/>
</dbReference>
<evidence type="ECO:0000313" key="14">
    <source>
        <dbReference type="Proteomes" id="UP000479114"/>
    </source>
</evidence>
<keyword evidence="6 11" id="KW-0472">Membrane</keyword>
<keyword evidence="3" id="KW-0328">Glycosyltransferase</keyword>
<feature type="transmembrane region" description="Helical" evidence="11">
    <location>
        <begin position="294"/>
        <end position="317"/>
    </location>
</feature>
<name>A0A6C0P031_9BACL</name>
<keyword evidence="14" id="KW-1185">Reference proteome</keyword>
<evidence type="ECO:0000256" key="9">
    <source>
        <dbReference type="ARBA" id="ARBA00038120"/>
    </source>
</evidence>
<dbReference type="InterPro" id="IPR029044">
    <property type="entry name" value="Nucleotide-diphossugar_trans"/>
</dbReference>
<comment type="subcellular location">
    <subcellularLocation>
        <location evidence="1">Cell membrane</location>
    </subcellularLocation>
</comment>
<evidence type="ECO:0000256" key="4">
    <source>
        <dbReference type="ARBA" id="ARBA00022679"/>
    </source>
</evidence>
<protein>
    <recommendedName>
        <fullName evidence="10">4,4'-diaponeurosporenoate glycosyltransferase</fullName>
    </recommendedName>
</protein>
<sequence length="370" mass="40792">MSLLIMLLLAAACASGLVLFHRNTIPVRRPSSSPLSPEKSKLSVIIPARNEERNLPHLLASLHVQTFKPFEIIVVDDNSEDRTRAAAESYGVTVVDGTPLPPGWTGKNWAVWNGYKRASGDLIAFLDADVRLGPVALESLVAARAQSGGVVSVVPFHHTEKLYEKLALIPNILGLFAFTSPFERTNPKKGLYGSCILTSRSDYEQAQGHEAVKSELLDDLNLGAKYREAGIPVTNFIGRDKVSFRMYPGGIRSEVEGFSKGAVLSTGKLNVRTTLLVAVWLIGLIAAEAAPFVLAASWAMPFIIGYVLYTLQIYYFVRYTGRFGRWMPALHPLSTLFFLFIMLYSVYQVAFLGRVAWKGRRVEVGGRNKS</sequence>
<dbReference type="GO" id="GO:0016757">
    <property type="term" value="F:glycosyltransferase activity"/>
    <property type="evidence" value="ECO:0007669"/>
    <property type="project" value="UniProtKB-KW"/>
</dbReference>
<keyword evidence="2" id="KW-1003">Cell membrane</keyword>
<comment type="function">
    <text evidence="7">Catalyzes the glycosylation of 4,4'-diaponeurosporenoate, i.e. the esterification of glucose at the C1'' position with the carboxyl group of 4,4'-diaponeurosporenic acid, to form glycosyl-4,4'-diaponeurosporenoate. This is a step in the biosynthesis of staphyloxanthin, an orange pigment present in most staphylococci strains.</text>
</comment>
<evidence type="ECO:0000259" key="12">
    <source>
        <dbReference type="Pfam" id="PF00535"/>
    </source>
</evidence>
<dbReference type="PANTHER" id="PTHR43646:SF2">
    <property type="entry name" value="GLYCOSYLTRANSFERASE 2-LIKE DOMAIN-CONTAINING PROTEIN"/>
    <property type="match status" value="1"/>
</dbReference>
<reference evidence="13 14" key="1">
    <citation type="submission" date="2020-02" db="EMBL/GenBank/DDBJ databases">
        <title>Paenibacillus sp. nov., isolated from rhizosphere soil of tomato.</title>
        <authorList>
            <person name="Weon H.-Y."/>
            <person name="Lee S.A."/>
        </authorList>
    </citation>
    <scope>NUCLEOTIDE SEQUENCE [LARGE SCALE GENOMIC DNA]</scope>
    <source>
        <strain evidence="13 14">14171R-81</strain>
    </source>
</reference>
<dbReference type="Gene3D" id="3.90.550.10">
    <property type="entry name" value="Spore Coat Polysaccharide Biosynthesis Protein SpsA, Chain A"/>
    <property type="match status" value="1"/>
</dbReference>
<evidence type="ECO:0000256" key="10">
    <source>
        <dbReference type="ARBA" id="ARBA00040345"/>
    </source>
</evidence>
<comment type="pathway">
    <text evidence="8">Carotenoid biosynthesis; staphyloxanthin biosynthesis; staphyloxanthin from farnesyl diphosphate: step 4/5.</text>
</comment>
<comment type="similarity">
    <text evidence="9">Belongs to the glycosyltransferase 2 family. CrtQ subfamily.</text>
</comment>
<dbReference type="EMBL" id="CP048286">
    <property type="protein sequence ID" value="QHW31880.1"/>
    <property type="molecule type" value="Genomic_DNA"/>
</dbReference>
<evidence type="ECO:0000256" key="1">
    <source>
        <dbReference type="ARBA" id="ARBA00004236"/>
    </source>
</evidence>
<dbReference type="AlphaFoldDB" id="A0A6C0P031"/>
<gene>
    <name evidence="13" type="ORF">GZH47_14245</name>
</gene>
<dbReference type="RefSeq" id="WP_162640686.1">
    <property type="nucleotide sequence ID" value="NZ_CP048286.1"/>
</dbReference>
<evidence type="ECO:0000256" key="6">
    <source>
        <dbReference type="ARBA" id="ARBA00023136"/>
    </source>
</evidence>
<evidence type="ECO:0000256" key="5">
    <source>
        <dbReference type="ARBA" id="ARBA00022746"/>
    </source>
</evidence>
<dbReference type="SUPFAM" id="SSF53448">
    <property type="entry name" value="Nucleotide-diphospho-sugar transferases"/>
    <property type="match status" value="1"/>
</dbReference>
<dbReference type="CDD" id="cd00761">
    <property type="entry name" value="Glyco_tranf_GTA_type"/>
    <property type="match status" value="1"/>
</dbReference>
<dbReference type="KEGG" id="prz:GZH47_14245"/>
<evidence type="ECO:0000256" key="2">
    <source>
        <dbReference type="ARBA" id="ARBA00022475"/>
    </source>
</evidence>
<keyword evidence="4 13" id="KW-0808">Transferase</keyword>
<feature type="transmembrane region" description="Helical" evidence="11">
    <location>
        <begin position="269"/>
        <end position="287"/>
    </location>
</feature>
<evidence type="ECO:0000256" key="11">
    <source>
        <dbReference type="SAM" id="Phobius"/>
    </source>
</evidence>
<keyword evidence="11" id="KW-0812">Transmembrane</keyword>
<dbReference type="PANTHER" id="PTHR43646">
    <property type="entry name" value="GLYCOSYLTRANSFERASE"/>
    <property type="match status" value="1"/>
</dbReference>
<dbReference type="GO" id="GO:0016117">
    <property type="term" value="P:carotenoid biosynthetic process"/>
    <property type="evidence" value="ECO:0007669"/>
    <property type="project" value="UniProtKB-KW"/>
</dbReference>
<evidence type="ECO:0000313" key="13">
    <source>
        <dbReference type="EMBL" id="QHW31880.1"/>
    </source>
</evidence>
<evidence type="ECO:0000256" key="7">
    <source>
        <dbReference type="ARBA" id="ARBA00037281"/>
    </source>
</evidence>
<dbReference type="Proteomes" id="UP000479114">
    <property type="component" value="Chromosome"/>
</dbReference>
<evidence type="ECO:0000256" key="3">
    <source>
        <dbReference type="ARBA" id="ARBA00022676"/>
    </source>
</evidence>
<organism evidence="13 14">
    <name type="scientific">Paenibacillus rhizovicinus</name>
    <dbReference type="NCBI Taxonomy" id="2704463"/>
    <lineage>
        <taxon>Bacteria</taxon>
        <taxon>Bacillati</taxon>
        <taxon>Bacillota</taxon>
        <taxon>Bacilli</taxon>
        <taxon>Bacillales</taxon>
        <taxon>Paenibacillaceae</taxon>
        <taxon>Paenibacillus</taxon>
    </lineage>
</organism>
<proteinExistence type="inferred from homology"/>
<dbReference type="Pfam" id="PF00535">
    <property type="entry name" value="Glycos_transf_2"/>
    <property type="match status" value="1"/>
</dbReference>
<keyword evidence="11" id="KW-1133">Transmembrane helix</keyword>
<keyword evidence="5" id="KW-0125">Carotenoid biosynthesis</keyword>
<feature type="transmembrane region" description="Helical" evidence="11">
    <location>
        <begin position="337"/>
        <end position="357"/>
    </location>
</feature>
<dbReference type="InterPro" id="IPR001173">
    <property type="entry name" value="Glyco_trans_2-like"/>
</dbReference>
<feature type="domain" description="Glycosyltransferase 2-like" evidence="12">
    <location>
        <begin position="43"/>
        <end position="204"/>
    </location>
</feature>